<evidence type="ECO:0000256" key="8">
    <source>
        <dbReference type="SAM" id="MobiDB-lite"/>
    </source>
</evidence>
<dbReference type="GeneID" id="116304924"/>
<dbReference type="InterPro" id="IPR020846">
    <property type="entry name" value="MFS_dom"/>
</dbReference>
<evidence type="ECO:0000313" key="11">
    <source>
        <dbReference type="Proteomes" id="UP000515163"/>
    </source>
</evidence>
<name>A0A6P8IUG6_ACTTE</name>
<dbReference type="InParanoid" id="A0A6P8IUG6"/>
<feature type="region of interest" description="Disordered" evidence="8">
    <location>
        <begin position="1"/>
        <end position="56"/>
    </location>
</feature>
<dbReference type="PANTHER" id="PTHR23506:SF26">
    <property type="entry name" value="MFS-TYPE TRANSPORTER SLC18B1"/>
    <property type="match status" value="1"/>
</dbReference>
<keyword evidence="5" id="KW-0532">Neurotransmitter transport</keyword>
<dbReference type="Pfam" id="PF07690">
    <property type="entry name" value="MFS_1"/>
    <property type="match status" value="1"/>
</dbReference>
<feature type="transmembrane region" description="Helical" evidence="9">
    <location>
        <begin position="269"/>
        <end position="297"/>
    </location>
</feature>
<dbReference type="Gene3D" id="1.20.1250.20">
    <property type="entry name" value="MFS general substrate transporter like domains"/>
    <property type="match status" value="2"/>
</dbReference>
<accession>A0A6P8IUG6</accession>
<dbReference type="AlphaFoldDB" id="A0A6P8IUG6"/>
<evidence type="ECO:0000313" key="12">
    <source>
        <dbReference type="RefSeq" id="XP_031570582.1"/>
    </source>
</evidence>
<keyword evidence="3" id="KW-0813">Transport</keyword>
<feature type="compositionally biased region" description="Basic and acidic residues" evidence="8">
    <location>
        <begin position="15"/>
        <end position="25"/>
    </location>
</feature>
<proteinExistence type="inferred from homology"/>
<feature type="transmembrane region" description="Helical" evidence="9">
    <location>
        <begin position="344"/>
        <end position="363"/>
    </location>
</feature>
<evidence type="ECO:0000256" key="3">
    <source>
        <dbReference type="ARBA" id="ARBA00022448"/>
    </source>
</evidence>
<dbReference type="PRINTS" id="PR01035">
    <property type="entry name" value="TCRTETA"/>
</dbReference>
<dbReference type="PANTHER" id="PTHR23506">
    <property type="entry name" value="GH10249P"/>
    <property type="match status" value="1"/>
</dbReference>
<dbReference type="SUPFAM" id="SSF103473">
    <property type="entry name" value="MFS general substrate transporter"/>
    <property type="match status" value="1"/>
</dbReference>
<dbReference type="InterPro" id="IPR011701">
    <property type="entry name" value="MFS"/>
</dbReference>
<keyword evidence="7 9" id="KW-0472">Membrane</keyword>
<dbReference type="GO" id="GO:0022857">
    <property type="term" value="F:transmembrane transporter activity"/>
    <property type="evidence" value="ECO:0007669"/>
    <property type="project" value="InterPro"/>
</dbReference>
<feature type="transmembrane region" description="Helical" evidence="9">
    <location>
        <begin position="165"/>
        <end position="198"/>
    </location>
</feature>
<feature type="transmembrane region" description="Helical" evidence="9">
    <location>
        <begin position="317"/>
        <end position="337"/>
    </location>
</feature>
<gene>
    <name evidence="12" type="primary">LOC116304924</name>
</gene>
<feature type="transmembrane region" description="Helical" evidence="9">
    <location>
        <begin position="375"/>
        <end position="396"/>
    </location>
</feature>
<evidence type="ECO:0000256" key="7">
    <source>
        <dbReference type="ARBA" id="ARBA00023136"/>
    </source>
</evidence>
<dbReference type="FunCoup" id="A0A6P8IUG6">
    <property type="interactions" value="37"/>
</dbReference>
<dbReference type="InterPro" id="IPR001958">
    <property type="entry name" value="Tet-R_TetA/multi-R_MdtG-like"/>
</dbReference>
<feature type="transmembrane region" description="Helical" evidence="9">
    <location>
        <begin position="417"/>
        <end position="437"/>
    </location>
</feature>
<organism evidence="11 12">
    <name type="scientific">Actinia tenebrosa</name>
    <name type="common">Australian red waratah sea anemone</name>
    <dbReference type="NCBI Taxonomy" id="6105"/>
    <lineage>
        <taxon>Eukaryota</taxon>
        <taxon>Metazoa</taxon>
        <taxon>Cnidaria</taxon>
        <taxon>Anthozoa</taxon>
        <taxon>Hexacorallia</taxon>
        <taxon>Actiniaria</taxon>
        <taxon>Actiniidae</taxon>
        <taxon>Actinia</taxon>
    </lineage>
</organism>
<evidence type="ECO:0000256" key="1">
    <source>
        <dbReference type="ARBA" id="ARBA00004141"/>
    </source>
</evidence>
<evidence type="ECO:0000259" key="10">
    <source>
        <dbReference type="PROSITE" id="PS50850"/>
    </source>
</evidence>
<feature type="transmembrane region" description="Helical" evidence="9">
    <location>
        <begin position="140"/>
        <end position="159"/>
    </location>
</feature>
<dbReference type="PROSITE" id="PS50850">
    <property type="entry name" value="MFS"/>
    <property type="match status" value="1"/>
</dbReference>
<keyword evidence="4 9" id="KW-0812">Transmembrane</keyword>
<feature type="domain" description="Major facilitator superfamily (MFS) profile" evidence="10">
    <location>
        <begin position="75"/>
        <end position="474"/>
    </location>
</feature>
<comment type="similarity">
    <text evidence="2">Belongs to the major facilitator superfamily. Vesicular transporter family.</text>
</comment>
<evidence type="ECO:0000256" key="4">
    <source>
        <dbReference type="ARBA" id="ARBA00022692"/>
    </source>
</evidence>
<sequence length="505" mass="53110">MAATMRAPSPFKRMMSYEEPRDRSNTKSPVNGVCNGGIHSPVPAKTDEDEEKAKETTTVEPVEVKIWGTARQKLTIVCLAVVYFATCAAFSVLSPFFPKEAANKGASGTVIGLIFGVYSLVSFLVSPLIGVIIPKVGARFTITCGLLLMGGSESLFGFVDSMQPGTIYITFCFILRIVSAIGGSMADVAIFAIVAGAFPKNLGAVMGAMETFSGLGFMAGPPLGGALYTYGGFKVPFLTLGGLVLLTLPLVLCVLPMPDESSSEQRESGSLLAVLKIPGILVLASCILLSGVVLGFLDPTLSPHMAEFGLNASKIGLMFLLIGAVYAISAPFVGWIGDKTGRTRILIVIGVLLGVLGYLGLGPTPLISFLPQKKVWMAAIALMILGLSYSFYLVPVMPDMMATALEHGLPDDIRTHGVLSGIFGSLISIGAFLGPTIGGTMNHYLGFNWSATILAGILAVQGVVLAVFSTCEALMKTSSSTKSTEGNITEDKVVNERTSLLHQEA</sequence>
<dbReference type="KEGG" id="aten:116304924"/>
<dbReference type="RefSeq" id="XP_031570582.1">
    <property type="nucleotide sequence ID" value="XM_031714722.1"/>
</dbReference>
<feature type="transmembrane region" description="Helical" evidence="9">
    <location>
        <begin position="210"/>
        <end position="231"/>
    </location>
</feature>
<evidence type="ECO:0000256" key="9">
    <source>
        <dbReference type="SAM" id="Phobius"/>
    </source>
</evidence>
<evidence type="ECO:0000256" key="2">
    <source>
        <dbReference type="ARBA" id="ARBA00006829"/>
    </source>
</evidence>
<keyword evidence="11" id="KW-1185">Reference proteome</keyword>
<dbReference type="InterPro" id="IPR050930">
    <property type="entry name" value="MFS_Vesicular_Transporter"/>
</dbReference>
<evidence type="ECO:0000256" key="5">
    <source>
        <dbReference type="ARBA" id="ARBA00022775"/>
    </source>
</evidence>
<protein>
    <submittedName>
        <fullName evidence="12">MFS-type transporter SLC18B1-like</fullName>
    </submittedName>
</protein>
<keyword evidence="6 9" id="KW-1133">Transmembrane helix</keyword>
<dbReference type="Proteomes" id="UP000515163">
    <property type="component" value="Unplaced"/>
</dbReference>
<dbReference type="OrthoDB" id="497880at2759"/>
<feature type="transmembrane region" description="Helical" evidence="9">
    <location>
        <begin position="74"/>
        <end position="97"/>
    </location>
</feature>
<feature type="transmembrane region" description="Helical" evidence="9">
    <location>
        <begin position="237"/>
        <end position="257"/>
    </location>
</feature>
<dbReference type="GO" id="GO:0016020">
    <property type="term" value="C:membrane"/>
    <property type="evidence" value="ECO:0007669"/>
    <property type="project" value="UniProtKB-SubCell"/>
</dbReference>
<feature type="transmembrane region" description="Helical" evidence="9">
    <location>
        <begin position="449"/>
        <end position="468"/>
    </location>
</feature>
<reference evidence="12" key="1">
    <citation type="submission" date="2025-08" db="UniProtKB">
        <authorList>
            <consortium name="RefSeq"/>
        </authorList>
    </citation>
    <scope>IDENTIFICATION</scope>
    <source>
        <tissue evidence="12">Tentacle</tissue>
    </source>
</reference>
<dbReference type="InterPro" id="IPR036259">
    <property type="entry name" value="MFS_trans_sf"/>
</dbReference>
<evidence type="ECO:0000256" key="6">
    <source>
        <dbReference type="ARBA" id="ARBA00022989"/>
    </source>
</evidence>
<comment type="subcellular location">
    <subcellularLocation>
        <location evidence="1">Membrane</location>
        <topology evidence="1">Multi-pass membrane protein</topology>
    </subcellularLocation>
</comment>
<feature type="transmembrane region" description="Helical" evidence="9">
    <location>
        <begin position="109"/>
        <end position="133"/>
    </location>
</feature>